<name>A0A8D8D8F9_CULPI</name>
<dbReference type="AlphaFoldDB" id="A0A8D8D8F9"/>
<evidence type="ECO:0000313" key="2">
    <source>
        <dbReference type="EMBL" id="CAG6504385.1"/>
    </source>
</evidence>
<proteinExistence type="predicted"/>
<protein>
    <submittedName>
        <fullName evidence="2">(northern house mosquito) hypothetical protein</fullName>
    </submittedName>
</protein>
<dbReference type="EMBL" id="HBUE01149465">
    <property type="protein sequence ID" value="CAG6504385.1"/>
    <property type="molecule type" value="Transcribed_RNA"/>
</dbReference>
<organism evidence="2">
    <name type="scientific">Culex pipiens</name>
    <name type="common">House mosquito</name>
    <dbReference type="NCBI Taxonomy" id="7175"/>
    <lineage>
        <taxon>Eukaryota</taxon>
        <taxon>Metazoa</taxon>
        <taxon>Ecdysozoa</taxon>
        <taxon>Arthropoda</taxon>
        <taxon>Hexapoda</taxon>
        <taxon>Insecta</taxon>
        <taxon>Pterygota</taxon>
        <taxon>Neoptera</taxon>
        <taxon>Endopterygota</taxon>
        <taxon>Diptera</taxon>
        <taxon>Nematocera</taxon>
        <taxon>Culicoidea</taxon>
        <taxon>Culicidae</taxon>
        <taxon>Culicinae</taxon>
        <taxon>Culicini</taxon>
        <taxon>Culex</taxon>
        <taxon>Culex</taxon>
    </lineage>
</organism>
<dbReference type="EMBL" id="HBUE01149464">
    <property type="protein sequence ID" value="CAG6504382.1"/>
    <property type="molecule type" value="Transcribed_RNA"/>
</dbReference>
<accession>A0A8D8D8F9</accession>
<dbReference type="EMBL" id="HBUE01254430">
    <property type="protein sequence ID" value="CAG6555658.1"/>
    <property type="molecule type" value="Transcribed_RNA"/>
</dbReference>
<reference evidence="2" key="1">
    <citation type="submission" date="2021-05" db="EMBL/GenBank/DDBJ databases">
        <authorList>
            <person name="Alioto T."/>
            <person name="Alioto T."/>
            <person name="Gomez Garrido J."/>
        </authorList>
    </citation>
    <scope>NUCLEOTIDE SEQUENCE</scope>
</reference>
<feature type="region of interest" description="Disordered" evidence="1">
    <location>
        <begin position="1"/>
        <end position="24"/>
    </location>
</feature>
<evidence type="ECO:0000256" key="1">
    <source>
        <dbReference type="SAM" id="MobiDB-lite"/>
    </source>
</evidence>
<dbReference type="EMBL" id="HBUE01254431">
    <property type="protein sequence ID" value="CAG6555661.1"/>
    <property type="molecule type" value="Transcribed_RNA"/>
</dbReference>
<sequence length="198" mass="21424">MGPSHRRRSLDSVEAVDGTAAGSRSASVFPELLRRCDVHVGRESRAAHLQRRERAGLRLCGVSTRGHRRPSSLQSRHGAIEGGAAETTINSTTGVDGGVHGSAHEPADPRNSHAADRPYRFLDRLEDRPCVAARRSLQVQAVRRLSGRGDSGADETGRLEMGAFQEEHRGRSHEVGTWTATAERFGMAERSGDTVRAG</sequence>